<evidence type="ECO:0000313" key="2">
    <source>
        <dbReference type="Proteomes" id="UP001217089"/>
    </source>
</evidence>
<comment type="caution">
    <text evidence="1">The sequence shown here is derived from an EMBL/GenBank/DDBJ whole genome shotgun (WGS) entry which is preliminary data.</text>
</comment>
<keyword evidence="2" id="KW-1185">Reference proteome</keyword>
<sequence>MTNNIIQHHLPKTSTSTIESHYFISINALFSLGEGVILFYRSTEFHRPQLLTKCYRVTQYSRSFSLQELYKMLIRVIDLADFKL</sequence>
<dbReference type="Proteomes" id="UP001217089">
    <property type="component" value="Unassembled WGS sequence"/>
</dbReference>
<name>A0ABQ9EH75_TEGGR</name>
<protein>
    <submittedName>
        <fullName evidence="1">Uncharacterized protein</fullName>
    </submittedName>
</protein>
<accession>A0ABQ9EH75</accession>
<dbReference type="EMBL" id="JARBDR010000917">
    <property type="protein sequence ID" value="KAJ8303191.1"/>
    <property type="molecule type" value="Genomic_DNA"/>
</dbReference>
<gene>
    <name evidence="1" type="ORF">KUTeg_019587</name>
</gene>
<organism evidence="1 2">
    <name type="scientific">Tegillarca granosa</name>
    <name type="common">Malaysian cockle</name>
    <name type="synonym">Anadara granosa</name>
    <dbReference type="NCBI Taxonomy" id="220873"/>
    <lineage>
        <taxon>Eukaryota</taxon>
        <taxon>Metazoa</taxon>
        <taxon>Spiralia</taxon>
        <taxon>Lophotrochozoa</taxon>
        <taxon>Mollusca</taxon>
        <taxon>Bivalvia</taxon>
        <taxon>Autobranchia</taxon>
        <taxon>Pteriomorphia</taxon>
        <taxon>Arcoida</taxon>
        <taxon>Arcoidea</taxon>
        <taxon>Arcidae</taxon>
        <taxon>Tegillarca</taxon>
    </lineage>
</organism>
<reference evidence="1 2" key="1">
    <citation type="submission" date="2022-12" db="EMBL/GenBank/DDBJ databases">
        <title>Chromosome-level genome of Tegillarca granosa.</title>
        <authorList>
            <person name="Kim J."/>
        </authorList>
    </citation>
    <scope>NUCLEOTIDE SEQUENCE [LARGE SCALE GENOMIC DNA]</scope>
    <source>
        <strain evidence="1">Teg-2019</strain>
        <tissue evidence="1">Adductor muscle</tissue>
    </source>
</reference>
<evidence type="ECO:0000313" key="1">
    <source>
        <dbReference type="EMBL" id="KAJ8303191.1"/>
    </source>
</evidence>
<proteinExistence type="predicted"/>